<evidence type="ECO:0000313" key="13">
    <source>
        <dbReference type="Proteomes" id="UP001458880"/>
    </source>
</evidence>
<evidence type="ECO:0000313" key="12">
    <source>
        <dbReference type="EMBL" id="KAK9711345.1"/>
    </source>
</evidence>
<dbReference type="Pfam" id="PF02434">
    <property type="entry name" value="Fringe"/>
    <property type="match status" value="2"/>
</dbReference>
<feature type="domain" description="Fringe-like glycosyltransferase" evidence="11">
    <location>
        <begin position="92"/>
        <end position="170"/>
    </location>
</feature>
<dbReference type="GO" id="GO:0016757">
    <property type="term" value="F:glycosyltransferase activity"/>
    <property type="evidence" value="ECO:0007669"/>
    <property type="project" value="UniProtKB-KW"/>
</dbReference>
<organism evidence="12 13">
    <name type="scientific">Popillia japonica</name>
    <name type="common">Japanese beetle</name>
    <dbReference type="NCBI Taxonomy" id="7064"/>
    <lineage>
        <taxon>Eukaryota</taxon>
        <taxon>Metazoa</taxon>
        <taxon>Ecdysozoa</taxon>
        <taxon>Arthropoda</taxon>
        <taxon>Hexapoda</taxon>
        <taxon>Insecta</taxon>
        <taxon>Pterygota</taxon>
        <taxon>Neoptera</taxon>
        <taxon>Endopterygota</taxon>
        <taxon>Coleoptera</taxon>
        <taxon>Polyphaga</taxon>
        <taxon>Scarabaeiformia</taxon>
        <taxon>Scarabaeidae</taxon>
        <taxon>Rutelinae</taxon>
        <taxon>Popillia</taxon>
    </lineage>
</organism>
<keyword evidence="8" id="KW-0472">Membrane</keyword>
<name>A0AAW1K1U3_POPJA</name>
<accession>A0AAW1K1U3</accession>
<evidence type="ECO:0000256" key="2">
    <source>
        <dbReference type="ARBA" id="ARBA00008661"/>
    </source>
</evidence>
<dbReference type="FunFam" id="3.90.550.50:FF:000008">
    <property type="entry name" value="Beta-1,3-glucosyltransferase"/>
    <property type="match status" value="1"/>
</dbReference>
<evidence type="ECO:0000259" key="11">
    <source>
        <dbReference type="Pfam" id="PF02434"/>
    </source>
</evidence>
<sequence>MKSKCILCLCLLLSCHIIQNLALDLNSLVIIILTQDNPYDIKLGTNLKNDIENQARNLGSKLPIVYQSHVDLPVIGDWTILPLIPILKSIHSNNASWYIFIDDITEIRLVKLLKTLDKYNQEENIWIGHALHDDECTIIHHFAFYPDPKWFQYPNIASGVAFSNAMLSRLSNKLMIDPPKIDFSIDRSHELAKHIWDDGKGFALSHEESFCVEDGGDCATISQKFTPCDNTAIPLESIYFAIKTCSKFHNDRVSVVVKTWGKQALNLYFFSDIKDGSIPTIDLNVTNTESGHCAKTMAILKYASKELGKNKKLKWVVLSDDDTLFSIPRLQQFLTCYDPNWTVAIGERYGYNVLASEGYNYITGGGGTIFSRKMVQLLTKPGNCDCPSPSTPDDMFLGICISKLDGTLVHSPFFHQARPMDYAEDYLKWQTLISFHKHWMIDPIKVYNKYLLVADKFDQKHIEL</sequence>
<keyword evidence="3" id="KW-0328">Glycosyltransferase</keyword>
<evidence type="ECO:0000256" key="3">
    <source>
        <dbReference type="ARBA" id="ARBA00022676"/>
    </source>
</evidence>
<comment type="similarity">
    <text evidence="2">Belongs to the glycosyltransferase 31 family.</text>
</comment>
<comment type="caution">
    <text evidence="12">The sequence shown here is derived from an EMBL/GenBank/DDBJ whole genome shotgun (WGS) entry which is preliminary data.</text>
</comment>
<feature type="domain" description="Fringe-like glycosyltransferase" evidence="11">
    <location>
        <begin position="234"/>
        <end position="449"/>
    </location>
</feature>
<gene>
    <name evidence="12" type="ORF">QE152_g25502</name>
</gene>
<dbReference type="GO" id="GO:0012505">
    <property type="term" value="C:endomembrane system"/>
    <property type="evidence" value="ECO:0007669"/>
    <property type="project" value="UniProtKB-SubCell"/>
</dbReference>
<dbReference type="Gene3D" id="3.90.550.50">
    <property type="match status" value="2"/>
</dbReference>
<keyword evidence="5" id="KW-0812">Transmembrane</keyword>
<keyword evidence="6" id="KW-0735">Signal-anchor</keyword>
<dbReference type="Proteomes" id="UP001458880">
    <property type="component" value="Unassembled WGS sequence"/>
</dbReference>
<dbReference type="GO" id="GO:0016020">
    <property type="term" value="C:membrane"/>
    <property type="evidence" value="ECO:0007669"/>
    <property type="project" value="UniProtKB-SubCell"/>
</dbReference>
<dbReference type="PANTHER" id="PTHR10811">
    <property type="entry name" value="FRINGE-RELATED"/>
    <property type="match status" value="1"/>
</dbReference>
<comment type="subcellular location">
    <subcellularLocation>
        <location evidence="9">Endomembrane system</location>
        <topology evidence="9">Single-pass membrane protein</topology>
    </subcellularLocation>
    <subcellularLocation>
        <location evidence="1">Membrane</location>
        <topology evidence="1">Single-pass type II membrane protein</topology>
    </subcellularLocation>
</comment>
<dbReference type="AlphaFoldDB" id="A0AAW1K1U3"/>
<dbReference type="PROSITE" id="PS51257">
    <property type="entry name" value="PROKAR_LIPOPROTEIN"/>
    <property type="match status" value="1"/>
</dbReference>
<dbReference type="InterPro" id="IPR003378">
    <property type="entry name" value="Fringe-like_glycosylTrfase"/>
</dbReference>
<protein>
    <submittedName>
        <fullName evidence="12">Fringe-like</fullName>
    </submittedName>
</protein>
<evidence type="ECO:0000256" key="10">
    <source>
        <dbReference type="SAM" id="SignalP"/>
    </source>
</evidence>
<reference evidence="12 13" key="1">
    <citation type="journal article" date="2024" name="BMC Genomics">
        <title>De novo assembly and annotation of Popillia japonica's genome with initial clues to its potential as an invasive pest.</title>
        <authorList>
            <person name="Cucini C."/>
            <person name="Boschi S."/>
            <person name="Funari R."/>
            <person name="Cardaioli E."/>
            <person name="Iannotti N."/>
            <person name="Marturano G."/>
            <person name="Paoli F."/>
            <person name="Bruttini M."/>
            <person name="Carapelli A."/>
            <person name="Frati F."/>
            <person name="Nardi F."/>
        </authorList>
    </citation>
    <scope>NUCLEOTIDE SEQUENCE [LARGE SCALE GENOMIC DNA]</scope>
    <source>
        <strain evidence="12">DMR45628</strain>
    </source>
</reference>
<keyword evidence="7" id="KW-1133">Transmembrane helix</keyword>
<keyword evidence="13" id="KW-1185">Reference proteome</keyword>
<feature type="chain" id="PRO_5043587197" evidence="10">
    <location>
        <begin position="23"/>
        <end position="464"/>
    </location>
</feature>
<evidence type="ECO:0000256" key="7">
    <source>
        <dbReference type="ARBA" id="ARBA00022989"/>
    </source>
</evidence>
<evidence type="ECO:0000256" key="4">
    <source>
        <dbReference type="ARBA" id="ARBA00022679"/>
    </source>
</evidence>
<evidence type="ECO:0000256" key="5">
    <source>
        <dbReference type="ARBA" id="ARBA00022692"/>
    </source>
</evidence>
<evidence type="ECO:0000256" key="9">
    <source>
        <dbReference type="ARBA" id="ARBA00037847"/>
    </source>
</evidence>
<feature type="signal peptide" evidence="10">
    <location>
        <begin position="1"/>
        <end position="22"/>
    </location>
</feature>
<evidence type="ECO:0000256" key="6">
    <source>
        <dbReference type="ARBA" id="ARBA00022968"/>
    </source>
</evidence>
<keyword evidence="4" id="KW-0808">Transferase</keyword>
<evidence type="ECO:0000256" key="8">
    <source>
        <dbReference type="ARBA" id="ARBA00023136"/>
    </source>
</evidence>
<dbReference type="EMBL" id="JASPKY010000281">
    <property type="protein sequence ID" value="KAK9711345.1"/>
    <property type="molecule type" value="Genomic_DNA"/>
</dbReference>
<keyword evidence="10" id="KW-0732">Signal</keyword>
<proteinExistence type="inferred from homology"/>
<evidence type="ECO:0000256" key="1">
    <source>
        <dbReference type="ARBA" id="ARBA00004606"/>
    </source>
</evidence>